<sequence>MAGVQGGCHRCAGVLYVITVVFLSASSVKCYRLEGRINTAQWDLVANKDCTERVNVLPSNNNQIFELSNNTCSTVTTDTGQHYYYCLLERTIRSSKPRRWHFVLARCGDSESGALFFVRGTAPAAAKKKHFKCPDCSNMYSSVSGFRGHVLRKHNKPYLKASDHRVEVESGSELHTDQGSSCLQESDLHTIIRDAINSMLEDPFLHMSSDGVEIQILGEDILSSVSTIARIGKVLLPVVSAQRKALLVGLHEQMWIDFHQAVTTERLTEDLKAAVCRDGTCAGTVVHFFAVNLCDAVAKSTIKQEQRKTETTVKTHAAGINMHDKSVLYYIAGNLIHSLLKKTKREDLLRILKEMCTEGGVGDVAPGIKEWMKSKDRGGLKACTKDFFELVQAFEVILRKVVDIEHLTVSTLATDKLKEAVLSDCVVQELWRIASGSSNHQVLLEKLITQFLTVRGFAIAKHIQRNVQEALRREKLGKKKEEDGVLTCTCDNILKYLQGGLESAPTGNGTGPANTENPSDSCHVMATGHTGVVTYTLLNAGKHCFGTPVINCGDAFHLEGDSLRCDCYPFDASVEADDISWPGHSPTETVFIDTVTRDHHLQVLTCKVVVEGVTYTADYTIRVAYGPSDSTTSIDGPSPFPTDGSLPMSLTCQTTDVNPEPSITWSGIQCENAVHNDQEICVYTPKMADEGRVVTCRATNVHGPGQGSAEFTIHLTSLGKSCFGTPVINCGGAFHTEGDSLRCDCYPFDASVEADDISWPGHSSDNTVFIDTVTRDHNLQVLTCKVVVEGVTYTADYTIRVAYGPSDSTTSIDGPSPFPTDGSLPMSLTCQTTDVNPEPSITWSGIQCENAVHNDQETCIYTPKMADEGQVVTCRATNAHGPGQGSAEFTIHLTSLGSTQGDNAATLTLFASFIAAFIFLTV</sequence>
<dbReference type="Pfam" id="PF21892">
    <property type="entry name" value="TMEM145_N"/>
    <property type="match status" value="1"/>
</dbReference>
<feature type="signal peptide" evidence="6">
    <location>
        <begin position="1"/>
        <end position="30"/>
    </location>
</feature>
<evidence type="ECO:0000313" key="8">
    <source>
        <dbReference type="EMBL" id="KAK7475065.1"/>
    </source>
</evidence>
<comment type="caution">
    <text evidence="8">The sequence shown here is derived from an EMBL/GenBank/DDBJ whole genome shotgun (WGS) entry which is preliminary data.</text>
</comment>
<evidence type="ECO:0000256" key="5">
    <source>
        <dbReference type="ARBA" id="ARBA00023319"/>
    </source>
</evidence>
<keyword evidence="5" id="KW-0393">Immunoglobulin domain</keyword>
<organism evidence="8 9">
    <name type="scientific">Batillaria attramentaria</name>
    <dbReference type="NCBI Taxonomy" id="370345"/>
    <lineage>
        <taxon>Eukaryota</taxon>
        <taxon>Metazoa</taxon>
        <taxon>Spiralia</taxon>
        <taxon>Lophotrochozoa</taxon>
        <taxon>Mollusca</taxon>
        <taxon>Gastropoda</taxon>
        <taxon>Caenogastropoda</taxon>
        <taxon>Sorbeoconcha</taxon>
        <taxon>Cerithioidea</taxon>
        <taxon>Batillariidae</taxon>
        <taxon>Batillaria</taxon>
    </lineage>
</organism>
<dbReference type="InterPro" id="IPR007110">
    <property type="entry name" value="Ig-like_dom"/>
</dbReference>
<evidence type="ECO:0000256" key="2">
    <source>
        <dbReference type="ARBA" id="ARBA00023136"/>
    </source>
</evidence>
<keyword evidence="9" id="KW-1185">Reference proteome</keyword>
<gene>
    <name evidence="8" type="ORF">BaRGS_00033678</name>
</gene>
<dbReference type="GO" id="GO:0016020">
    <property type="term" value="C:membrane"/>
    <property type="evidence" value="ECO:0007669"/>
    <property type="project" value="UniProtKB-SubCell"/>
</dbReference>
<dbReference type="PROSITE" id="PS50835">
    <property type="entry name" value="IG_LIKE"/>
    <property type="match status" value="2"/>
</dbReference>
<dbReference type="InterPro" id="IPR013783">
    <property type="entry name" value="Ig-like_fold"/>
</dbReference>
<dbReference type="InterPro" id="IPR051275">
    <property type="entry name" value="Cell_adhesion_signaling"/>
</dbReference>
<dbReference type="SUPFAM" id="SSF48726">
    <property type="entry name" value="Immunoglobulin"/>
    <property type="match status" value="2"/>
</dbReference>
<dbReference type="PROSITE" id="PS00028">
    <property type="entry name" value="ZINC_FINGER_C2H2_1"/>
    <property type="match status" value="1"/>
</dbReference>
<keyword evidence="6" id="KW-0732">Signal</keyword>
<evidence type="ECO:0000256" key="3">
    <source>
        <dbReference type="ARBA" id="ARBA00023157"/>
    </source>
</evidence>
<accession>A0ABD0JK33</accession>
<dbReference type="InterPro" id="IPR053880">
    <property type="entry name" value="GPR180-like_N"/>
</dbReference>
<dbReference type="InterPro" id="IPR036179">
    <property type="entry name" value="Ig-like_dom_sf"/>
</dbReference>
<feature type="domain" description="Ig-like" evidence="7">
    <location>
        <begin position="627"/>
        <end position="712"/>
    </location>
</feature>
<dbReference type="PANTHER" id="PTHR11640">
    <property type="entry name" value="NEPHRIN"/>
    <property type="match status" value="1"/>
</dbReference>
<keyword evidence="4" id="KW-0325">Glycoprotein</keyword>
<evidence type="ECO:0000256" key="1">
    <source>
        <dbReference type="ARBA" id="ARBA00004479"/>
    </source>
</evidence>
<feature type="chain" id="PRO_5044797903" description="Ig-like domain-containing protein" evidence="6">
    <location>
        <begin position="31"/>
        <end position="922"/>
    </location>
</feature>
<protein>
    <recommendedName>
        <fullName evidence="7">Ig-like domain-containing protein</fullName>
    </recommendedName>
</protein>
<dbReference type="PANTHER" id="PTHR11640:SF31">
    <property type="entry name" value="IRREGULAR CHIASM C-ROUGHEST PROTEIN-RELATED"/>
    <property type="match status" value="1"/>
</dbReference>
<dbReference type="InterPro" id="IPR013087">
    <property type="entry name" value="Znf_C2H2_type"/>
</dbReference>
<proteinExistence type="predicted"/>
<evidence type="ECO:0000256" key="4">
    <source>
        <dbReference type="ARBA" id="ARBA00023180"/>
    </source>
</evidence>
<dbReference type="EMBL" id="JACVVK020000416">
    <property type="protein sequence ID" value="KAK7475065.1"/>
    <property type="molecule type" value="Genomic_DNA"/>
</dbReference>
<dbReference type="AlphaFoldDB" id="A0ABD0JK33"/>
<comment type="subcellular location">
    <subcellularLocation>
        <location evidence="1">Membrane</location>
        <topology evidence="1">Single-pass type I membrane protein</topology>
    </subcellularLocation>
</comment>
<keyword evidence="3" id="KW-1015">Disulfide bond</keyword>
<reference evidence="8 9" key="1">
    <citation type="journal article" date="2023" name="Sci. Data">
        <title>Genome assembly of the Korean intertidal mud-creeper Batillaria attramentaria.</title>
        <authorList>
            <person name="Patra A.K."/>
            <person name="Ho P.T."/>
            <person name="Jun S."/>
            <person name="Lee S.J."/>
            <person name="Kim Y."/>
            <person name="Won Y.J."/>
        </authorList>
    </citation>
    <scope>NUCLEOTIDE SEQUENCE [LARGE SCALE GENOMIC DNA]</scope>
    <source>
        <strain evidence="8">Wonlab-2016</strain>
    </source>
</reference>
<evidence type="ECO:0000313" key="9">
    <source>
        <dbReference type="Proteomes" id="UP001519460"/>
    </source>
</evidence>
<dbReference type="Gene3D" id="2.60.40.10">
    <property type="entry name" value="Immunoglobulins"/>
    <property type="match status" value="2"/>
</dbReference>
<evidence type="ECO:0000256" key="6">
    <source>
        <dbReference type="SAM" id="SignalP"/>
    </source>
</evidence>
<name>A0ABD0JK33_9CAEN</name>
<dbReference type="Proteomes" id="UP001519460">
    <property type="component" value="Unassembled WGS sequence"/>
</dbReference>
<keyword evidence="2" id="KW-0472">Membrane</keyword>
<evidence type="ECO:0000259" key="7">
    <source>
        <dbReference type="PROSITE" id="PS50835"/>
    </source>
</evidence>
<feature type="domain" description="Ig-like" evidence="7">
    <location>
        <begin position="805"/>
        <end position="890"/>
    </location>
</feature>